<protein>
    <recommendedName>
        <fullName evidence="3">Glyceraldehyde-3-phosphate dehydrogenase</fullName>
    </recommendedName>
</protein>
<comment type="caution">
    <text evidence="1">The sequence shown here is derived from an EMBL/GenBank/DDBJ whole genome shotgun (WGS) entry which is preliminary data.</text>
</comment>
<evidence type="ECO:0000313" key="1">
    <source>
        <dbReference type="EMBL" id="MCF2872778.1"/>
    </source>
</evidence>
<accession>A0ABS9D391</accession>
<dbReference type="RefSeq" id="WP_235227103.1">
    <property type="nucleotide sequence ID" value="NZ_JAKGAQ010000005.1"/>
</dbReference>
<dbReference type="Proteomes" id="UP001200557">
    <property type="component" value="Unassembled WGS sequence"/>
</dbReference>
<organism evidence="1 2">
    <name type="scientific">Octadecabacter dasysiphoniae</name>
    <dbReference type="NCBI Taxonomy" id="2909341"/>
    <lineage>
        <taxon>Bacteria</taxon>
        <taxon>Pseudomonadati</taxon>
        <taxon>Pseudomonadota</taxon>
        <taxon>Alphaproteobacteria</taxon>
        <taxon>Rhodobacterales</taxon>
        <taxon>Roseobacteraceae</taxon>
        <taxon>Octadecabacter</taxon>
    </lineage>
</organism>
<sequence>MTTKIAFILALLIAGFFALDHYVLHLNAFVFLAKKLVDLMNYMAIWR</sequence>
<reference evidence="1 2" key="1">
    <citation type="submission" date="2022-01" db="EMBL/GenBank/DDBJ databases">
        <title>Octadecabacter sp. nov., isolated from a marine alga.</title>
        <authorList>
            <person name="Jin M.S."/>
            <person name="Kim H.M."/>
            <person name="Han D.M."/>
            <person name="Jung J.J."/>
            <person name="Jeon C.O."/>
        </authorList>
    </citation>
    <scope>NUCLEOTIDE SEQUENCE [LARGE SCALE GENOMIC DNA]</scope>
    <source>
        <strain evidence="1 2">G9-8</strain>
    </source>
</reference>
<dbReference type="EMBL" id="JAKGAQ010000005">
    <property type="protein sequence ID" value="MCF2872778.1"/>
    <property type="molecule type" value="Genomic_DNA"/>
</dbReference>
<keyword evidence="2" id="KW-1185">Reference proteome</keyword>
<gene>
    <name evidence="1" type="ORF">L0664_17050</name>
</gene>
<proteinExistence type="predicted"/>
<evidence type="ECO:0008006" key="3">
    <source>
        <dbReference type="Google" id="ProtNLM"/>
    </source>
</evidence>
<name>A0ABS9D391_9RHOB</name>
<evidence type="ECO:0000313" key="2">
    <source>
        <dbReference type="Proteomes" id="UP001200557"/>
    </source>
</evidence>